<evidence type="ECO:0000313" key="1">
    <source>
        <dbReference type="EMBL" id="TYI96136.1"/>
    </source>
</evidence>
<accession>A0A5D2W3P3</accession>
<dbReference type="AlphaFoldDB" id="A0A5D2W3P3"/>
<dbReference type="EMBL" id="CM017649">
    <property type="protein sequence ID" value="TYI96136.1"/>
    <property type="molecule type" value="Genomic_DNA"/>
</dbReference>
<name>A0A5D2W3P3_GOSMU</name>
<evidence type="ECO:0000313" key="2">
    <source>
        <dbReference type="Proteomes" id="UP000323597"/>
    </source>
</evidence>
<proteinExistence type="predicted"/>
<gene>
    <name evidence="1" type="ORF">E1A91_D01G049200v1</name>
</gene>
<dbReference type="Proteomes" id="UP000323597">
    <property type="component" value="Chromosome D01"/>
</dbReference>
<organism evidence="1 2">
    <name type="scientific">Gossypium mustelinum</name>
    <name type="common">Cotton</name>
    <name type="synonym">Gossypium caicoense</name>
    <dbReference type="NCBI Taxonomy" id="34275"/>
    <lineage>
        <taxon>Eukaryota</taxon>
        <taxon>Viridiplantae</taxon>
        <taxon>Streptophyta</taxon>
        <taxon>Embryophyta</taxon>
        <taxon>Tracheophyta</taxon>
        <taxon>Spermatophyta</taxon>
        <taxon>Magnoliopsida</taxon>
        <taxon>eudicotyledons</taxon>
        <taxon>Gunneridae</taxon>
        <taxon>Pentapetalae</taxon>
        <taxon>rosids</taxon>
        <taxon>malvids</taxon>
        <taxon>Malvales</taxon>
        <taxon>Malvaceae</taxon>
        <taxon>Malvoideae</taxon>
        <taxon>Gossypium</taxon>
    </lineage>
</organism>
<sequence>MGSEGARRGARGGAICAERDSGCCGRGGCV</sequence>
<protein>
    <submittedName>
        <fullName evidence="1">Uncharacterized protein</fullName>
    </submittedName>
</protein>
<reference evidence="1 2" key="1">
    <citation type="submission" date="2019-07" db="EMBL/GenBank/DDBJ databases">
        <title>WGS assembly of Gossypium mustelinum.</title>
        <authorList>
            <person name="Chen Z.J."/>
            <person name="Sreedasyam A."/>
            <person name="Ando A."/>
            <person name="Song Q."/>
            <person name="De L."/>
            <person name="Hulse-Kemp A."/>
            <person name="Ding M."/>
            <person name="Ye W."/>
            <person name="Kirkbride R."/>
            <person name="Jenkins J."/>
            <person name="Plott C."/>
            <person name="Lovell J."/>
            <person name="Lin Y.-M."/>
            <person name="Vaughn R."/>
            <person name="Liu B."/>
            <person name="Li W."/>
            <person name="Simpson S."/>
            <person name="Scheffler B."/>
            <person name="Saski C."/>
            <person name="Grover C."/>
            <person name="Hu G."/>
            <person name="Conover J."/>
            <person name="Carlson J."/>
            <person name="Shu S."/>
            <person name="Boston L."/>
            <person name="Williams M."/>
            <person name="Peterson D."/>
            <person name="Mcgee K."/>
            <person name="Jones D."/>
            <person name="Wendel J."/>
            <person name="Stelly D."/>
            <person name="Grimwood J."/>
            <person name="Schmutz J."/>
        </authorList>
    </citation>
    <scope>NUCLEOTIDE SEQUENCE [LARGE SCALE GENOMIC DNA]</scope>
    <source>
        <strain evidence="1">1408120.09</strain>
    </source>
</reference>
<keyword evidence="2" id="KW-1185">Reference proteome</keyword>